<feature type="compositionally biased region" description="Low complexity" evidence="1">
    <location>
        <begin position="79"/>
        <end position="101"/>
    </location>
</feature>
<feature type="region of interest" description="Disordered" evidence="1">
    <location>
        <begin position="154"/>
        <end position="195"/>
    </location>
</feature>
<evidence type="ECO:0000313" key="2">
    <source>
        <dbReference type="EMBL" id="KAF3851864.1"/>
    </source>
</evidence>
<gene>
    <name evidence="2" type="ORF">F7725_005219</name>
</gene>
<proteinExistence type="predicted"/>
<organism evidence="2 3">
    <name type="scientific">Dissostichus mawsoni</name>
    <name type="common">Antarctic cod</name>
    <dbReference type="NCBI Taxonomy" id="36200"/>
    <lineage>
        <taxon>Eukaryota</taxon>
        <taxon>Metazoa</taxon>
        <taxon>Chordata</taxon>
        <taxon>Craniata</taxon>
        <taxon>Vertebrata</taxon>
        <taxon>Euteleostomi</taxon>
        <taxon>Actinopterygii</taxon>
        <taxon>Neopterygii</taxon>
        <taxon>Teleostei</taxon>
        <taxon>Neoteleostei</taxon>
        <taxon>Acanthomorphata</taxon>
        <taxon>Eupercaria</taxon>
        <taxon>Perciformes</taxon>
        <taxon>Notothenioidei</taxon>
        <taxon>Nototheniidae</taxon>
        <taxon>Dissostichus</taxon>
    </lineage>
</organism>
<dbReference type="OrthoDB" id="8879391at2759"/>
<evidence type="ECO:0000313" key="3">
    <source>
        <dbReference type="Proteomes" id="UP000518266"/>
    </source>
</evidence>
<keyword evidence="3" id="KW-1185">Reference proteome</keyword>
<feature type="region of interest" description="Disordered" evidence="1">
    <location>
        <begin position="1"/>
        <end position="127"/>
    </location>
</feature>
<evidence type="ECO:0000256" key="1">
    <source>
        <dbReference type="SAM" id="MobiDB-lite"/>
    </source>
</evidence>
<protein>
    <submittedName>
        <fullName evidence="2">Uncharacterized protein</fullName>
    </submittedName>
</protein>
<feature type="compositionally biased region" description="Polar residues" evidence="1">
    <location>
        <begin position="183"/>
        <end position="195"/>
    </location>
</feature>
<feature type="compositionally biased region" description="Gly residues" evidence="1">
    <location>
        <begin position="110"/>
        <end position="123"/>
    </location>
</feature>
<name>A0A7J5YQM1_DISMA</name>
<dbReference type="EMBL" id="JAAKFY010000009">
    <property type="protein sequence ID" value="KAF3851864.1"/>
    <property type="molecule type" value="Genomic_DNA"/>
</dbReference>
<reference evidence="2 3" key="1">
    <citation type="submission" date="2020-03" db="EMBL/GenBank/DDBJ databases">
        <title>Dissostichus mawsoni Genome sequencing and assembly.</title>
        <authorList>
            <person name="Park H."/>
        </authorList>
    </citation>
    <scope>NUCLEOTIDE SEQUENCE [LARGE SCALE GENOMIC DNA]</scope>
    <source>
        <strain evidence="2">DM0001</strain>
        <tissue evidence="2">Muscle</tissue>
    </source>
</reference>
<accession>A0A7J5YQM1</accession>
<feature type="compositionally biased region" description="Low complexity" evidence="1">
    <location>
        <begin position="169"/>
        <end position="182"/>
    </location>
</feature>
<dbReference type="Proteomes" id="UP000518266">
    <property type="component" value="Unassembled WGS sequence"/>
</dbReference>
<comment type="caution">
    <text evidence="2">The sequence shown here is derived from an EMBL/GenBank/DDBJ whole genome shotgun (WGS) entry which is preliminary data.</text>
</comment>
<sequence length="195" mass="20468">MQVEESGGRESPGGGLGRLGQKLQGSNGRLDLKEEGSWRRHMSLELQPLAPRSRLPLRAQPGLGKSLSVQDLMQAAPGSLQDPLLSHSLSSPSPSTSSDSPIGFNIQDPGGRGGISRSGGGGWGEEDLFISDRDLDVQGFDFLSLGTNEAQTYSSELLRTDSRGGAGSRGPASAHTSPPSAANTELQNTPHVRLK</sequence>
<dbReference type="AlphaFoldDB" id="A0A7J5YQM1"/>